<dbReference type="AlphaFoldDB" id="X0RP09"/>
<protein>
    <submittedName>
        <fullName evidence="2">Uncharacterized protein</fullName>
    </submittedName>
</protein>
<sequence>MTKEQKEKSWLKKDVLQKGYDPEKSTEVRTTSIKPDKRVLTEGYNPNRIAKARGKKKEK</sequence>
<reference evidence="2" key="1">
    <citation type="journal article" date="2014" name="Front. Microbiol.">
        <title>High frequency of phylogenetically diverse reductive dehalogenase-homologous genes in deep subseafloor sedimentary metagenomes.</title>
        <authorList>
            <person name="Kawai M."/>
            <person name="Futagami T."/>
            <person name="Toyoda A."/>
            <person name="Takaki Y."/>
            <person name="Nishi S."/>
            <person name="Hori S."/>
            <person name="Arai W."/>
            <person name="Tsubouchi T."/>
            <person name="Morono Y."/>
            <person name="Uchiyama I."/>
            <person name="Ito T."/>
            <person name="Fujiyama A."/>
            <person name="Inagaki F."/>
            <person name="Takami H."/>
        </authorList>
    </citation>
    <scope>NUCLEOTIDE SEQUENCE</scope>
    <source>
        <strain evidence="2">Expedition CK06-06</strain>
    </source>
</reference>
<proteinExistence type="predicted"/>
<evidence type="ECO:0000256" key="1">
    <source>
        <dbReference type="SAM" id="MobiDB-lite"/>
    </source>
</evidence>
<name>X0RP09_9ZZZZ</name>
<feature type="compositionally biased region" description="Basic residues" evidence="1">
    <location>
        <begin position="50"/>
        <end position="59"/>
    </location>
</feature>
<comment type="caution">
    <text evidence="2">The sequence shown here is derived from an EMBL/GenBank/DDBJ whole genome shotgun (WGS) entry which is preliminary data.</text>
</comment>
<accession>X0RP09</accession>
<evidence type="ECO:0000313" key="2">
    <source>
        <dbReference type="EMBL" id="GAF70498.1"/>
    </source>
</evidence>
<dbReference type="EMBL" id="BARS01003941">
    <property type="protein sequence ID" value="GAF70498.1"/>
    <property type="molecule type" value="Genomic_DNA"/>
</dbReference>
<feature type="region of interest" description="Disordered" evidence="1">
    <location>
        <begin position="20"/>
        <end position="59"/>
    </location>
</feature>
<organism evidence="2">
    <name type="scientific">marine sediment metagenome</name>
    <dbReference type="NCBI Taxonomy" id="412755"/>
    <lineage>
        <taxon>unclassified sequences</taxon>
        <taxon>metagenomes</taxon>
        <taxon>ecological metagenomes</taxon>
    </lineage>
</organism>
<gene>
    <name evidence="2" type="ORF">S01H1_07663</name>
</gene>